<evidence type="ECO:0000256" key="1">
    <source>
        <dbReference type="SAM" id="MobiDB-lite"/>
    </source>
</evidence>
<reference evidence="2 3" key="1">
    <citation type="submission" date="2024-01" db="EMBL/GenBank/DDBJ databases">
        <title>The complete chloroplast genome sequence of Lithospermum erythrorhizon: insights into the phylogenetic relationship among Boraginaceae species and the maternal lineages of purple gromwells.</title>
        <authorList>
            <person name="Okada T."/>
            <person name="Watanabe K."/>
        </authorList>
    </citation>
    <scope>NUCLEOTIDE SEQUENCE [LARGE SCALE GENOMIC DNA]</scope>
</reference>
<dbReference type="AlphaFoldDB" id="A0AAV3R0F0"/>
<evidence type="ECO:0000313" key="2">
    <source>
        <dbReference type="EMBL" id="GAA0169882.1"/>
    </source>
</evidence>
<evidence type="ECO:0000313" key="3">
    <source>
        <dbReference type="Proteomes" id="UP001454036"/>
    </source>
</evidence>
<dbReference type="EMBL" id="BAABME010007008">
    <property type="protein sequence ID" value="GAA0169882.1"/>
    <property type="molecule type" value="Genomic_DNA"/>
</dbReference>
<organism evidence="2 3">
    <name type="scientific">Lithospermum erythrorhizon</name>
    <name type="common">Purple gromwell</name>
    <name type="synonym">Lithospermum officinale var. erythrorhizon</name>
    <dbReference type="NCBI Taxonomy" id="34254"/>
    <lineage>
        <taxon>Eukaryota</taxon>
        <taxon>Viridiplantae</taxon>
        <taxon>Streptophyta</taxon>
        <taxon>Embryophyta</taxon>
        <taxon>Tracheophyta</taxon>
        <taxon>Spermatophyta</taxon>
        <taxon>Magnoliopsida</taxon>
        <taxon>eudicotyledons</taxon>
        <taxon>Gunneridae</taxon>
        <taxon>Pentapetalae</taxon>
        <taxon>asterids</taxon>
        <taxon>lamiids</taxon>
        <taxon>Boraginales</taxon>
        <taxon>Boraginaceae</taxon>
        <taxon>Boraginoideae</taxon>
        <taxon>Lithospermeae</taxon>
        <taxon>Lithospermum</taxon>
    </lineage>
</organism>
<feature type="compositionally biased region" description="Basic and acidic residues" evidence="1">
    <location>
        <begin position="33"/>
        <end position="50"/>
    </location>
</feature>
<accession>A0AAV3R0F0</accession>
<proteinExistence type="predicted"/>
<sequence length="99" mass="11257">MNVLSDVGSSPGQGARESKEARENHPDVMSTQHEARYEDENFPKERENLKRPVPHEEIIKVPFVKEEPKKTFNIGTIEYKDIFAWGPEDMSGLDTSVAL</sequence>
<protein>
    <submittedName>
        <fullName evidence="2">Uncharacterized protein</fullName>
    </submittedName>
</protein>
<comment type="caution">
    <text evidence="2">The sequence shown here is derived from an EMBL/GenBank/DDBJ whole genome shotgun (WGS) entry which is preliminary data.</text>
</comment>
<gene>
    <name evidence="2" type="ORF">LIER_24264</name>
</gene>
<name>A0AAV3R0F0_LITER</name>
<feature type="compositionally biased region" description="Basic and acidic residues" evidence="1">
    <location>
        <begin position="16"/>
        <end position="26"/>
    </location>
</feature>
<keyword evidence="3" id="KW-1185">Reference proteome</keyword>
<feature type="region of interest" description="Disordered" evidence="1">
    <location>
        <begin position="1"/>
        <end position="50"/>
    </location>
</feature>
<dbReference type="Proteomes" id="UP001454036">
    <property type="component" value="Unassembled WGS sequence"/>
</dbReference>